<dbReference type="STRING" id="1121130.GCA_000519105_01592"/>
<sequence>MERKKLYNAYEQHEGYNCFGCASGNEHGLRCEFYEEGEYITCHWMPRPEFQGFFHVLHGGIQATLMDEIACWNVFAKVKSAGVTVELTTKYRATVYSDRGELFLRSRIVEQTSRLAKMHVELFNADGTLGSEADVVYRIFPENVARQRLGWTGIEAFHPEENK</sequence>
<feature type="domain" description="Thioesterase" evidence="1">
    <location>
        <begin position="55"/>
        <end position="130"/>
    </location>
</feature>
<evidence type="ECO:0000259" key="1">
    <source>
        <dbReference type="Pfam" id="PF03061"/>
    </source>
</evidence>
<dbReference type="Proteomes" id="UP000283589">
    <property type="component" value="Unassembled WGS sequence"/>
</dbReference>
<reference evidence="2 3" key="1">
    <citation type="submission" date="2018-08" db="EMBL/GenBank/DDBJ databases">
        <title>A genome reference for cultivated species of the human gut microbiota.</title>
        <authorList>
            <person name="Zou Y."/>
            <person name="Xue W."/>
            <person name="Luo G."/>
        </authorList>
    </citation>
    <scope>NUCLEOTIDE SEQUENCE [LARGE SCALE GENOMIC DNA]</scope>
    <source>
        <strain evidence="2 3">AF14-49</strain>
    </source>
</reference>
<dbReference type="InterPro" id="IPR029069">
    <property type="entry name" value="HotDog_dom_sf"/>
</dbReference>
<dbReference type="Gene3D" id="3.10.129.10">
    <property type="entry name" value="Hotdog Thioesterase"/>
    <property type="match status" value="1"/>
</dbReference>
<dbReference type="CDD" id="cd03443">
    <property type="entry name" value="PaaI_thioesterase"/>
    <property type="match status" value="1"/>
</dbReference>
<dbReference type="RefSeq" id="WP_118260393.1">
    <property type="nucleotide sequence ID" value="NZ_CALBWO010000071.1"/>
</dbReference>
<name>A0A412X0I7_9BACT</name>
<evidence type="ECO:0000313" key="2">
    <source>
        <dbReference type="EMBL" id="RGV33754.1"/>
    </source>
</evidence>
<dbReference type="SUPFAM" id="SSF54637">
    <property type="entry name" value="Thioesterase/thiol ester dehydrase-isomerase"/>
    <property type="match status" value="1"/>
</dbReference>
<proteinExistence type="predicted"/>
<dbReference type="AlphaFoldDB" id="A0A412X0I7"/>
<organism evidence="2 3">
    <name type="scientific">Butyricimonas virosa</name>
    <dbReference type="NCBI Taxonomy" id="544645"/>
    <lineage>
        <taxon>Bacteria</taxon>
        <taxon>Pseudomonadati</taxon>
        <taxon>Bacteroidota</taxon>
        <taxon>Bacteroidia</taxon>
        <taxon>Bacteroidales</taxon>
        <taxon>Odoribacteraceae</taxon>
        <taxon>Butyricimonas</taxon>
    </lineage>
</organism>
<protein>
    <submittedName>
        <fullName evidence="2">PaaI family thioesterase</fullName>
    </submittedName>
</protein>
<evidence type="ECO:0000313" key="3">
    <source>
        <dbReference type="Proteomes" id="UP000283589"/>
    </source>
</evidence>
<dbReference type="Pfam" id="PF03061">
    <property type="entry name" value="4HBT"/>
    <property type="match status" value="1"/>
</dbReference>
<gene>
    <name evidence="2" type="ORF">DWW18_10150</name>
</gene>
<comment type="caution">
    <text evidence="2">The sequence shown here is derived from an EMBL/GenBank/DDBJ whole genome shotgun (WGS) entry which is preliminary data.</text>
</comment>
<accession>A0A412X0I7</accession>
<dbReference type="GO" id="GO:0016790">
    <property type="term" value="F:thiolester hydrolase activity"/>
    <property type="evidence" value="ECO:0007669"/>
    <property type="project" value="UniProtKB-ARBA"/>
</dbReference>
<dbReference type="InterPro" id="IPR006683">
    <property type="entry name" value="Thioestr_dom"/>
</dbReference>
<dbReference type="EMBL" id="QRZA01000011">
    <property type="protein sequence ID" value="RGV33754.1"/>
    <property type="molecule type" value="Genomic_DNA"/>
</dbReference>